<dbReference type="Gene3D" id="2.60.120.620">
    <property type="entry name" value="q2cbj1_9rhob like domain"/>
    <property type="match status" value="1"/>
</dbReference>
<gene>
    <name evidence="2" type="ORF">DBRI00130_LOCUS28616</name>
</gene>
<evidence type="ECO:0000256" key="1">
    <source>
        <dbReference type="SAM" id="MobiDB-lite"/>
    </source>
</evidence>
<dbReference type="InterPro" id="IPR051842">
    <property type="entry name" value="uS12_prolyl_hydroxylase"/>
</dbReference>
<accession>A0A7S4VJH8</accession>
<name>A0A7S4VJH8_9STRA</name>
<feature type="compositionally biased region" description="Polar residues" evidence="1">
    <location>
        <begin position="31"/>
        <end position="41"/>
    </location>
</feature>
<organism evidence="2">
    <name type="scientific">Ditylum brightwellii</name>
    <dbReference type="NCBI Taxonomy" id="49249"/>
    <lineage>
        <taxon>Eukaryota</taxon>
        <taxon>Sar</taxon>
        <taxon>Stramenopiles</taxon>
        <taxon>Ochrophyta</taxon>
        <taxon>Bacillariophyta</taxon>
        <taxon>Mediophyceae</taxon>
        <taxon>Lithodesmiophycidae</taxon>
        <taxon>Lithodesmiales</taxon>
        <taxon>Lithodesmiaceae</taxon>
        <taxon>Ditylum</taxon>
    </lineage>
</organism>
<feature type="region of interest" description="Disordered" evidence="1">
    <location>
        <begin position="1"/>
        <end position="58"/>
    </location>
</feature>
<evidence type="ECO:0000313" key="2">
    <source>
        <dbReference type="EMBL" id="CAE4633289.1"/>
    </source>
</evidence>
<protein>
    <submittedName>
        <fullName evidence="2">Uncharacterized protein</fullName>
    </submittedName>
</protein>
<proteinExistence type="predicted"/>
<dbReference type="EMBL" id="HBNS01036634">
    <property type="protein sequence ID" value="CAE4633289.1"/>
    <property type="molecule type" value="Transcribed_RNA"/>
</dbReference>
<dbReference type="PANTHER" id="PTHR12117:SF0">
    <property type="entry name" value="PROLYL 3-HYDROXYLASE OGFOD1"/>
    <property type="match status" value="1"/>
</dbReference>
<sequence>MSSKEEEKEPSSSSPPTKRIRLTHDDDDAENTNSNNPISNQTTTTTAESDDDDDDATALKPIRSNVLINADAYKKSYCTATPYPHGVIDSLFVDGFLEKVLDEIKQNSKVKFKESDLFRVYQSIDLGNIKNDSEMAKELPSLMKLKSALYSSTYRSFVEQITNLEPNTLTDQVR</sequence>
<dbReference type="PANTHER" id="PTHR12117">
    <property type="entry name" value="HISTONE ACETYLTRANSFERASE COMPLEX"/>
    <property type="match status" value="1"/>
</dbReference>
<feature type="compositionally biased region" description="Basic and acidic residues" evidence="1">
    <location>
        <begin position="1"/>
        <end position="10"/>
    </location>
</feature>
<dbReference type="AlphaFoldDB" id="A0A7S4VJH8"/>
<reference evidence="2" key="1">
    <citation type="submission" date="2021-01" db="EMBL/GenBank/DDBJ databases">
        <authorList>
            <person name="Corre E."/>
            <person name="Pelletier E."/>
            <person name="Niang G."/>
            <person name="Scheremetjew M."/>
            <person name="Finn R."/>
            <person name="Kale V."/>
            <person name="Holt S."/>
            <person name="Cochrane G."/>
            <person name="Meng A."/>
            <person name="Brown T."/>
            <person name="Cohen L."/>
        </authorList>
    </citation>
    <scope>NUCLEOTIDE SEQUENCE</scope>
    <source>
        <strain evidence="2">GSO104</strain>
    </source>
</reference>